<gene>
    <name evidence="1" type="ORF">LCMAC102_00920</name>
</gene>
<reference evidence="1" key="1">
    <citation type="journal article" date="2019" name="MBio">
        <title>Virus Genomes from Deep Sea Sediments Expand the Ocean Megavirome and Support Independent Origins of Viral Gigantism.</title>
        <authorList>
            <person name="Backstrom D."/>
            <person name="Yutin N."/>
            <person name="Jorgensen S.L."/>
            <person name="Dharamshi J."/>
            <person name="Homa F."/>
            <person name="Zaremba-Niedwiedzka K."/>
            <person name="Spang A."/>
            <person name="Wolf Y.I."/>
            <person name="Koonin E.V."/>
            <person name="Ettema T.J."/>
        </authorList>
    </citation>
    <scope>NUCLEOTIDE SEQUENCE</scope>
</reference>
<accession>A0A481YTP0</accession>
<name>A0A481YTP0_9VIRU</name>
<dbReference type="EMBL" id="MK500334">
    <property type="protein sequence ID" value="QBK86297.1"/>
    <property type="molecule type" value="Genomic_DNA"/>
</dbReference>
<organism evidence="1">
    <name type="scientific">Marseillevirus LCMAC102</name>
    <dbReference type="NCBI Taxonomy" id="2506603"/>
    <lineage>
        <taxon>Viruses</taxon>
        <taxon>Varidnaviria</taxon>
        <taxon>Bamfordvirae</taxon>
        <taxon>Nucleocytoviricota</taxon>
        <taxon>Megaviricetes</taxon>
        <taxon>Pimascovirales</taxon>
        <taxon>Pimascovirales incertae sedis</taxon>
        <taxon>Marseilleviridae</taxon>
    </lineage>
</organism>
<protein>
    <submittedName>
        <fullName evidence="1">Uncharacterized protein</fullName>
    </submittedName>
</protein>
<evidence type="ECO:0000313" key="1">
    <source>
        <dbReference type="EMBL" id="QBK86297.1"/>
    </source>
</evidence>
<proteinExistence type="predicted"/>
<sequence length="223" mass="24434">MVVVAIILVGVIVYFCMNKKSPQRKESFTSLAAGANDNTGMLLDDSYDLLQGADNEVPAHHFADMVAQGGDHMKEYVKQPPSTGENLRPMERLHRVQGKALMPRVSTNVTPFNVDVANPTSHKYMVNTPRVSTALKSRFKDYSLSNFIRGDIPITYNPNVPLISKTIQGRDDLRLDGLFTPYFTALYNKYTGKAYKNLVTKVAGAGQAGGYGGASGGVLLDHY</sequence>